<accession>A0AAW1XJY6</accession>
<organism evidence="2 3">
    <name type="scientific">Rubus argutus</name>
    <name type="common">Southern blackberry</name>
    <dbReference type="NCBI Taxonomy" id="59490"/>
    <lineage>
        <taxon>Eukaryota</taxon>
        <taxon>Viridiplantae</taxon>
        <taxon>Streptophyta</taxon>
        <taxon>Embryophyta</taxon>
        <taxon>Tracheophyta</taxon>
        <taxon>Spermatophyta</taxon>
        <taxon>Magnoliopsida</taxon>
        <taxon>eudicotyledons</taxon>
        <taxon>Gunneridae</taxon>
        <taxon>Pentapetalae</taxon>
        <taxon>rosids</taxon>
        <taxon>fabids</taxon>
        <taxon>Rosales</taxon>
        <taxon>Rosaceae</taxon>
        <taxon>Rosoideae</taxon>
        <taxon>Rosoideae incertae sedis</taxon>
        <taxon>Rubus</taxon>
    </lineage>
</organism>
<evidence type="ECO:0000313" key="2">
    <source>
        <dbReference type="EMBL" id="KAK9936150.1"/>
    </source>
</evidence>
<sequence>MDLEREHSDKSHSGVEHEEEHGLQHASDYHEKCKTEEKELDEDGEQDRCESSTSDIHEVKKDGKNESWMWNSQQKDSTCLDVGVSKSEKREECNNDMLAKSSCGGSAQKTTLRTTLRELMQFPADYDESPSRNSLMCQSKTSEHLERQGNEGLQPHWASSPCGCCDEVCSRPCRCGDGAYCLPFGCGDGKMDLQSSFGVEHDGEHRENELDEDGDKEGCKTSSFGTHHEVKIDVNEEALMRNLQQKDLSHVVLGVSNNDMCEEYNDHMFAKSTYGGFAQKTTSQNAAALISAEHGSPNQNTAAALMSQSKIWEYFELIEGNY</sequence>
<feature type="region of interest" description="Disordered" evidence="1">
    <location>
        <begin position="1"/>
        <end position="68"/>
    </location>
</feature>
<gene>
    <name evidence="2" type="ORF">M0R45_013009</name>
</gene>
<comment type="caution">
    <text evidence="2">The sequence shown here is derived from an EMBL/GenBank/DDBJ whole genome shotgun (WGS) entry which is preliminary data.</text>
</comment>
<feature type="compositionally biased region" description="Basic and acidic residues" evidence="1">
    <location>
        <begin position="1"/>
        <end position="37"/>
    </location>
</feature>
<dbReference type="EMBL" id="JBEDUW010000003">
    <property type="protein sequence ID" value="KAK9936150.1"/>
    <property type="molecule type" value="Genomic_DNA"/>
</dbReference>
<feature type="region of interest" description="Disordered" evidence="1">
    <location>
        <begin position="201"/>
        <end position="222"/>
    </location>
</feature>
<protein>
    <submittedName>
        <fullName evidence="2">Uncharacterized protein</fullName>
    </submittedName>
</protein>
<keyword evidence="3" id="KW-1185">Reference proteome</keyword>
<dbReference type="Proteomes" id="UP001457282">
    <property type="component" value="Unassembled WGS sequence"/>
</dbReference>
<proteinExistence type="predicted"/>
<dbReference type="AlphaFoldDB" id="A0AAW1XJY6"/>
<evidence type="ECO:0000313" key="3">
    <source>
        <dbReference type="Proteomes" id="UP001457282"/>
    </source>
</evidence>
<name>A0AAW1XJY6_RUBAR</name>
<feature type="compositionally biased region" description="Basic and acidic residues" evidence="1">
    <location>
        <begin position="46"/>
        <end position="65"/>
    </location>
</feature>
<reference evidence="2 3" key="1">
    <citation type="journal article" date="2023" name="G3 (Bethesda)">
        <title>A chromosome-length genome assembly and annotation of blackberry (Rubus argutus, cv. 'Hillquist').</title>
        <authorList>
            <person name="Bruna T."/>
            <person name="Aryal R."/>
            <person name="Dudchenko O."/>
            <person name="Sargent D.J."/>
            <person name="Mead D."/>
            <person name="Buti M."/>
            <person name="Cavallini A."/>
            <person name="Hytonen T."/>
            <person name="Andres J."/>
            <person name="Pham M."/>
            <person name="Weisz D."/>
            <person name="Mascagni F."/>
            <person name="Usai G."/>
            <person name="Natali L."/>
            <person name="Bassil N."/>
            <person name="Fernandez G.E."/>
            <person name="Lomsadze A."/>
            <person name="Armour M."/>
            <person name="Olukolu B."/>
            <person name="Poorten T."/>
            <person name="Britton C."/>
            <person name="Davik J."/>
            <person name="Ashrafi H."/>
            <person name="Aiden E.L."/>
            <person name="Borodovsky M."/>
            <person name="Worthington M."/>
        </authorList>
    </citation>
    <scope>NUCLEOTIDE SEQUENCE [LARGE SCALE GENOMIC DNA]</scope>
    <source>
        <strain evidence="2">PI 553951</strain>
    </source>
</reference>
<evidence type="ECO:0000256" key="1">
    <source>
        <dbReference type="SAM" id="MobiDB-lite"/>
    </source>
</evidence>